<accession>A0ABY4BTN8</accession>
<gene>
    <name evidence="3" type="ORF">MTP09_14305</name>
</gene>
<protein>
    <submittedName>
        <fullName evidence="3">DUF5689 domain-containing protein</fullName>
    </submittedName>
</protein>
<dbReference type="InterPro" id="IPR043744">
    <property type="entry name" value="DUF5689"/>
</dbReference>
<dbReference type="NCBIfam" id="NF038128">
    <property type="entry name" value="choice_anch_J"/>
    <property type="match status" value="1"/>
</dbReference>
<feature type="signal peptide" evidence="1">
    <location>
        <begin position="1"/>
        <end position="21"/>
    </location>
</feature>
<sequence length="714" mass="77984">MNFKKYFRTALAIVFSTVALSSCVNKDEWDTPPINCNNKFDKANISLADFKAQAPASGYKLITDDQIFDAYVVSSDESGNFYKTISFQDKPSNPTVGLQIEVDRASNYADFPVGSHIRINAKGLRLGTDRGTVKLGSVDPNYAIGRIPGSLFSKYISGVCNGSQLDIATITPLDLPNLDAAKQDKYINMLVRVPNVQFSDFEQGKTFVQQNPAVDTERSITDKNGYTTVLRNSAFSTFGSTKLPSGNGNITFVVSKYNVNWQMYIRNLNDIQFNGPRVQECSSLTATGTLADLKALYPANETNTIQITTDMVVEGYVSSSDISGNIYKTLYIQDKLENPTQGLTIITDAVNMYAKYPVGTKVTIKAKDLWLAKVGGIVQLTNKNTNPTTGEVTFALTDQKLNTNVLKSCNQPTTPIVPFVVNSPSSITADMVGALVKFERAQFTKQALYNTLGTLNGWANPGVTTNREFDFFAADRTKAGSIITRNSPYSTFAFLNLPTGNGSLMGIISSFNGTLQLYVRDLNDVKMTGERYAENPPKGGTDINFLGAFTENFESYPITQSAPYLEVFPKYVNAPVEGNRYWQGRTFGGNKYIQLGANSGTGPYETYFIVPVNFTAANSIKFDVNIGFFNGNALKVFTTTNYTPLGEINPANLTDITSAFTIPTTPTSGYGTFQNAGTYNFPAGLTGNGYVMFKYTGNGQGVTTTIQLDNIVVQ</sequence>
<dbReference type="Proteomes" id="UP000831460">
    <property type="component" value="Chromosome"/>
</dbReference>
<feature type="domain" description="DUF5689" evidence="2">
    <location>
        <begin position="43"/>
        <end position="271"/>
    </location>
</feature>
<feature type="domain" description="DUF5689" evidence="2">
    <location>
        <begin position="286"/>
        <end position="525"/>
    </location>
</feature>
<evidence type="ECO:0000256" key="1">
    <source>
        <dbReference type="SAM" id="SignalP"/>
    </source>
</evidence>
<dbReference type="RefSeq" id="WP_243549382.1">
    <property type="nucleotide sequence ID" value="NZ_CP094532.1"/>
</dbReference>
<name>A0ABY4BTN8_9FLAO</name>
<evidence type="ECO:0000259" key="2">
    <source>
        <dbReference type="Pfam" id="PF18942"/>
    </source>
</evidence>
<reference evidence="3 4" key="1">
    <citation type="submission" date="2022-03" db="EMBL/GenBank/DDBJ databases">
        <title>Chryseobacterium sp. isolated from particulate matters in swine house.</title>
        <authorList>
            <person name="Won M."/>
            <person name="Kim S.-J."/>
            <person name="Kwon S.-W."/>
        </authorList>
    </citation>
    <scope>NUCLEOTIDE SEQUENCE [LARGE SCALE GENOMIC DNA]</scope>
    <source>
        <strain evidence="3 4">SC2-2</strain>
    </source>
</reference>
<proteinExistence type="predicted"/>
<feature type="chain" id="PRO_5046642981" evidence="1">
    <location>
        <begin position="22"/>
        <end position="714"/>
    </location>
</feature>
<keyword evidence="4" id="KW-1185">Reference proteome</keyword>
<keyword evidence="1" id="KW-0732">Signal</keyword>
<dbReference type="Pfam" id="PF18942">
    <property type="entry name" value="DUF5689"/>
    <property type="match status" value="2"/>
</dbReference>
<evidence type="ECO:0000313" key="3">
    <source>
        <dbReference type="EMBL" id="UOE41053.1"/>
    </source>
</evidence>
<organism evidence="3 4">
    <name type="scientific">Chryseobacterium suipulveris</name>
    <dbReference type="NCBI Taxonomy" id="2929800"/>
    <lineage>
        <taxon>Bacteria</taxon>
        <taxon>Pseudomonadati</taxon>
        <taxon>Bacteroidota</taxon>
        <taxon>Flavobacteriia</taxon>
        <taxon>Flavobacteriales</taxon>
        <taxon>Weeksellaceae</taxon>
        <taxon>Chryseobacterium group</taxon>
        <taxon>Chryseobacterium</taxon>
    </lineage>
</organism>
<evidence type="ECO:0000313" key="4">
    <source>
        <dbReference type="Proteomes" id="UP000831460"/>
    </source>
</evidence>
<dbReference type="EMBL" id="CP094532">
    <property type="protein sequence ID" value="UOE41053.1"/>
    <property type="molecule type" value="Genomic_DNA"/>
</dbReference>
<dbReference type="PROSITE" id="PS51257">
    <property type="entry name" value="PROKAR_LIPOPROTEIN"/>
    <property type="match status" value="1"/>
</dbReference>